<evidence type="ECO:0000256" key="1">
    <source>
        <dbReference type="ARBA" id="ARBA00022801"/>
    </source>
</evidence>
<dbReference type="AlphaFoldDB" id="A0A2P5Z8Y8"/>
<keyword evidence="1 3" id="KW-0378">Hydrolase</keyword>
<evidence type="ECO:0000313" key="3">
    <source>
        <dbReference type="EMBL" id="PPU85061.1"/>
    </source>
</evidence>
<dbReference type="OrthoDB" id="1157330at2"/>
<gene>
    <name evidence="3" type="ORF">XsacCFBP4641_00230</name>
</gene>
<dbReference type="PANTHER" id="PTHR43540:SF6">
    <property type="entry name" value="ISOCHORISMATASE-LIKE DOMAIN-CONTAINING PROTEIN"/>
    <property type="match status" value="1"/>
</dbReference>
<dbReference type="GO" id="GO:0016787">
    <property type="term" value="F:hydrolase activity"/>
    <property type="evidence" value="ECO:0007669"/>
    <property type="project" value="UniProtKB-KW"/>
</dbReference>
<organism evidence="3 4">
    <name type="scientific">Xanthomonas sacchari</name>
    <dbReference type="NCBI Taxonomy" id="56458"/>
    <lineage>
        <taxon>Bacteria</taxon>
        <taxon>Pseudomonadati</taxon>
        <taxon>Pseudomonadota</taxon>
        <taxon>Gammaproteobacteria</taxon>
        <taxon>Lysobacterales</taxon>
        <taxon>Lysobacteraceae</taxon>
        <taxon>Xanthomonas</taxon>
    </lineage>
</organism>
<feature type="domain" description="Isochorismatase-like" evidence="2">
    <location>
        <begin position="7"/>
        <end position="161"/>
    </location>
</feature>
<dbReference type="InterPro" id="IPR050272">
    <property type="entry name" value="Isochorismatase-like_hydrls"/>
</dbReference>
<dbReference type="RefSeq" id="WP_010344157.1">
    <property type="nucleotide sequence ID" value="NZ_CP132343.1"/>
</dbReference>
<proteinExistence type="predicted"/>
<dbReference type="SUPFAM" id="SSF52499">
    <property type="entry name" value="Isochorismatase-like hydrolases"/>
    <property type="match status" value="1"/>
</dbReference>
<protein>
    <submittedName>
        <fullName evidence="3">Cysteine hydrolase</fullName>
    </submittedName>
</protein>
<dbReference type="GeneID" id="93879904"/>
<reference evidence="3 4" key="1">
    <citation type="submission" date="2016-08" db="EMBL/GenBank/DDBJ databases">
        <authorList>
            <person name="Seilhamer J.J."/>
        </authorList>
    </citation>
    <scope>NUCLEOTIDE SEQUENCE [LARGE SCALE GENOMIC DNA]</scope>
    <source>
        <strain evidence="3 4">CFBP4641</strain>
    </source>
</reference>
<accession>A0A2P5Z8Y8</accession>
<evidence type="ECO:0000313" key="4">
    <source>
        <dbReference type="Proteomes" id="UP000247346"/>
    </source>
</evidence>
<dbReference type="InterPro" id="IPR036380">
    <property type="entry name" value="Isochorismatase-like_sf"/>
</dbReference>
<dbReference type="EMBL" id="MDEK01000001">
    <property type="protein sequence ID" value="PPU85061.1"/>
    <property type="molecule type" value="Genomic_DNA"/>
</dbReference>
<name>A0A2P5Z8Y8_9XANT</name>
<dbReference type="Pfam" id="PF00857">
    <property type="entry name" value="Isochorismatase"/>
    <property type="match status" value="1"/>
</dbReference>
<dbReference type="CDD" id="cd01014">
    <property type="entry name" value="nicotinamidase_related"/>
    <property type="match status" value="1"/>
</dbReference>
<dbReference type="PANTHER" id="PTHR43540">
    <property type="entry name" value="PEROXYUREIDOACRYLATE/UREIDOACRYLATE AMIDOHYDROLASE-RELATED"/>
    <property type="match status" value="1"/>
</dbReference>
<sequence>MSSPRRALLVIDVQNEYFDGALPIAHPPVAQSLPNILQAMDAAQAHGVPVLVVQHTAPAQSPVFADGSAGWALHPQVAARPHARLLRKARPSVFADTELADWLQQHAIDTLTVAGYMTHNCNASTVYEAFHRGLAVEVLGDASGALPYANAAGQASAEEIHRVFGVVFHSNFAAVADTAQWIAAVQAGQPLPRDNVLQSNRRARGLA</sequence>
<dbReference type="Gene3D" id="3.40.50.850">
    <property type="entry name" value="Isochorismatase-like"/>
    <property type="match status" value="1"/>
</dbReference>
<evidence type="ECO:0000259" key="2">
    <source>
        <dbReference type="Pfam" id="PF00857"/>
    </source>
</evidence>
<comment type="caution">
    <text evidence="3">The sequence shown here is derived from an EMBL/GenBank/DDBJ whole genome shotgun (WGS) entry which is preliminary data.</text>
</comment>
<dbReference type="Proteomes" id="UP000247346">
    <property type="component" value="Unassembled WGS sequence"/>
</dbReference>
<dbReference type="InterPro" id="IPR000868">
    <property type="entry name" value="Isochorismatase-like_dom"/>
</dbReference>